<evidence type="ECO:0000259" key="1">
    <source>
        <dbReference type="Pfam" id="PF00850"/>
    </source>
</evidence>
<sequence length="256" mass="28890">MQIVFHKKFHNSNYALDPAASPGRLEGIINAIKVNETYEIITPEPAIDIDIIKAHTERHLSQIKNDSLLYELASLAAGGSILAAEEGYNKNPTFAVIRPPGHHASADSCWGFCYFNNMSIALLRLFTERKIKSAFILDFDLHFGDGNVNILTNRDDNFNVKILNPNSNNRVNYIKEVTDNMEQLDNIDIIAASAGFDQGIEDWGNLLYPEDYYELGKLMKKYSEQLCNGRRFALLEGGYNHDVLPRNVDSLCQGFR</sequence>
<dbReference type="GO" id="GO:0040029">
    <property type="term" value="P:epigenetic regulation of gene expression"/>
    <property type="evidence" value="ECO:0007669"/>
    <property type="project" value="TreeGrafter"/>
</dbReference>
<feature type="domain" description="Histone deacetylase" evidence="1">
    <location>
        <begin position="23"/>
        <end position="160"/>
    </location>
</feature>
<name>A0A0F9NRA6_9ZZZZ</name>
<dbReference type="SUPFAM" id="SSF52768">
    <property type="entry name" value="Arginase/deacetylase"/>
    <property type="match status" value="1"/>
</dbReference>
<accession>A0A0F9NRA6</accession>
<dbReference type="EMBL" id="LAZR01003237">
    <property type="protein sequence ID" value="KKN20494.1"/>
    <property type="molecule type" value="Genomic_DNA"/>
</dbReference>
<reference evidence="2" key="1">
    <citation type="journal article" date="2015" name="Nature">
        <title>Complex archaea that bridge the gap between prokaryotes and eukaryotes.</title>
        <authorList>
            <person name="Spang A."/>
            <person name="Saw J.H."/>
            <person name="Jorgensen S.L."/>
            <person name="Zaremba-Niedzwiedzka K."/>
            <person name="Martijn J."/>
            <person name="Lind A.E."/>
            <person name="van Eijk R."/>
            <person name="Schleper C."/>
            <person name="Guy L."/>
            <person name="Ettema T.J."/>
        </authorList>
    </citation>
    <scope>NUCLEOTIDE SEQUENCE</scope>
</reference>
<evidence type="ECO:0000313" key="2">
    <source>
        <dbReference type="EMBL" id="KKN20494.1"/>
    </source>
</evidence>
<dbReference type="InterPro" id="IPR023801">
    <property type="entry name" value="His_deacetylse_dom"/>
</dbReference>
<organism evidence="2">
    <name type="scientific">marine sediment metagenome</name>
    <dbReference type="NCBI Taxonomy" id="412755"/>
    <lineage>
        <taxon>unclassified sequences</taxon>
        <taxon>metagenomes</taxon>
        <taxon>ecological metagenomes</taxon>
    </lineage>
</organism>
<comment type="caution">
    <text evidence="2">The sequence shown here is derived from an EMBL/GenBank/DDBJ whole genome shotgun (WGS) entry which is preliminary data.</text>
</comment>
<dbReference type="Gene3D" id="3.40.800.20">
    <property type="entry name" value="Histone deacetylase domain"/>
    <property type="match status" value="2"/>
</dbReference>
<protein>
    <recommendedName>
        <fullName evidence="1">Histone deacetylase domain-containing protein</fullName>
    </recommendedName>
</protein>
<proteinExistence type="predicted"/>
<gene>
    <name evidence="2" type="ORF">LCGC14_0935050</name>
</gene>
<dbReference type="GO" id="GO:0004407">
    <property type="term" value="F:histone deacetylase activity"/>
    <property type="evidence" value="ECO:0007669"/>
    <property type="project" value="TreeGrafter"/>
</dbReference>
<dbReference type="InterPro" id="IPR000286">
    <property type="entry name" value="HDACs"/>
</dbReference>
<dbReference type="InterPro" id="IPR037138">
    <property type="entry name" value="His_deacetylse_dom_sf"/>
</dbReference>
<dbReference type="PANTHER" id="PTHR10625">
    <property type="entry name" value="HISTONE DEACETYLASE HDAC1-RELATED"/>
    <property type="match status" value="1"/>
</dbReference>
<dbReference type="PANTHER" id="PTHR10625:SF10">
    <property type="entry name" value="HISTONE DEACETYLASE HDAC1"/>
    <property type="match status" value="1"/>
</dbReference>
<dbReference type="Pfam" id="PF00850">
    <property type="entry name" value="Hist_deacetyl"/>
    <property type="match status" value="1"/>
</dbReference>
<dbReference type="PRINTS" id="PR01270">
    <property type="entry name" value="HDASUPER"/>
</dbReference>
<dbReference type="InterPro" id="IPR023696">
    <property type="entry name" value="Ureohydrolase_dom_sf"/>
</dbReference>
<dbReference type="AlphaFoldDB" id="A0A0F9NRA6"/>